<evidence type="ECO:0000256" key="4">
    <source>
        <dbReference type="SAM" id="Coils"/>
    </source>
</evidence>
<dbReference type="Proteomes" id="UP001150538">
    <property type="component" value="Unassembled WGS sequence"/>
</dbReference>
<evidence type="ECO:0000259" key="6">
    <source>
        <dbReference type="PROSITE" id="PS51192"/>
    </source>
</evidence>
<dbReference type="GO" id="GO:0016787">
    <property type="term" value="F:hydrolase activity"/>
    <property type="evidence" value="ECO:0007669"/>
    <property type="project" value="UniProtKB-KW"/>
</dbReference>
<feature type="compositionally biased region" description="Polar residues" evidence="5">
    <location>
        <begin position="1310"/>
        <end position="1327"/>
    </location>
</feature>
<evidence type="ECO:0000313" key="8">
    <source>
        <dbReference type="EMBL" id="KAJ1914656.1"/>
    </source>
</evidence>
<feature type="compositionally biased region" description="Acidic residues" evidence="5">
    <location>
        <begin position="218"/>
        <end position="230"/>
    </location>
</feature>
<name>A0A9W7ZWL9_9FUNG</name>
<feature type="region of interest" description="Disordered" evidence="5">
    <location>
        <begin position="1292"/>
        <end position="1327"/>
    </location>
</feature>
<dbReference type="Gene3D" id="3.40.50.10810">
    <property type="entry name" value="Tandem AAA-ATPase domain"/>
    <property type="match status" value="2"/>
</dbReference>
<keyword evidence="4" id="KW-0175">Coiled coil</keyword>
<dbReference type="InterPro" id="IPR049730">
    <property type="entry name" value="SNF2/RAD54-like_C"/>
</dbReference>
<reference evidence="8" key="1">
    <citation type="submission" date="2022-07" db="EMBL/GenBank/DDBJ databases">
        <title>Phylogenomic reconstructions and comparative analyses of Kickxellomycotina fungi.</title>
        <authorList>
            <person name="Reynolds N.K."/>
            <person name="Stajich J.E."/>
            <person name="Barry K."/>
            <person name="Grigoriev I.V."/>
            <person name="Crous P."/>
            <person name="Smith M.E."/>
        </authorList>
    </citation>
    <scope>NUCLEOTIDE SEQUENCE</scope>
    <source>
        <strain evidence="8">NBRC 100468</strain>
    </source>
</reference>
<feature type="compositionally biased region" description="Polar residues" evidence="5">
    <location>
        <begin position="9"/>
        <end position="19"/>
    </location>
</feature>
<feature type="region of interest" description="Disordered" evidence="5">
    <location>
        <begin position="531"/>
        <end position="558"/>
    </location>
</feature>
<feature type="compositionally biased region" description="Basic and acidic residues" evidence="5">
    <location>
        <begin position="1163"/>
        <end position="1174"/>
    </location>
</feature>
<feature type="compositionally biased region" description="Acidic residues" evidence="5">
    <location>
        <begin position="239"/>
        <end position="251"/>
    </location>
</feature>
<evidence type="ECO:0000256" key="5">
    <source>
        <dbReference type="SAM" id="MobiDB-lite"/>
    </source>
</evidence>
<feature type="domain" description="Helicase C-terminal" evidence="7">
    <location>
        <begin position="855"/>
        <end position="1016"/>
    </location>
</feature>
<feature type="region of interest" description="Disordered" evidence="5">
    <location>
        <begin position="317"/>
        <end position="358"/>
    </location>
</feature>
<dbReference type="InterPro" id="IPR038718">
    <property type="entry name" value="SNF2-like_sf"/>
</dbReference>
<keyword evidence="3" id="KW-0067">ATP-binding</keyword>
<dbReference type="SUPFAM" id="SSF52540">
    <property type="entry name" value="P-loop containing nucleoside triphosphate hydrolases"/>
    <property type="match status" value="2"/>
</dbReference>
<dbReference type="GO" id="GO:0005524">
    <property type="term" value="F:ATP binding"/>
    <property type="evidence" value="ECO:0007669"/>
    <property type="project" value="InterPro"/>
</dbReference>
<dbReference type="EMBL" id="JANBPU010000186">
    <property type="protein sequence ID" value="KAJ1914656.1"/>
    <property type="molecule type" value="Genomic_DNA"/>
</dbReference>
<dbReference type="Pfam" id="PF00271">
    <property type="entry name" value="Helicase_C"/>
    <property type="match status" value="1"/>
</dbReference>
<dbReference type="InterPro" id="IPR000330">
    <property type="entry name" value="SNF2_N"/>
</dbReference>
<feature type="compositionally biased region" description="Polar residues" evidence="5">
    <location>
        <begin position="1140"/>
        <end position="1155"/>
    </location>
</feature>
<dbReference type="InterPro" id="IPR027417">
    <property type="entry name" value="P-loop_NTPase"/>
</dbReference>
<accession>A0A9W7ZWL9</accession>
<dbReference type="PANTHER" id="PTHR45629">
    <property type="entry name" value="SNF2/RAD54 FAMILY MEMBER"/>
    <property type="match status" value="1"/>
</dbReference>
<gene>
    <name evidence="8" type="primary">rhp26</name>
    <name evidence="8" type="ORF">H4219_004685</name>
</gene>
<feature type="compositionally biased region" description="Basic and acidic residues" evidence="5">
    <location>
        <begin position="273"/>
        <end position="286"/>
    </location>
</feature>
<evidence type="ECO:0000256" key="3">
    <source>
        <dbReference type="ARBA" id="ARBA00022840"/>
    </source>
</evidence>
<feature type="compositionally biased region" description="Low complexity" evidence="5">
    <location>
        <begin position="1117"/>
        <end position="1135"/>
    </location>
</feature>
<dbReference type="CDD" id="cd18793">
    <property type="entry name" value="SF2_C_SNF"/>
    <property type="match status" value="1"/>
</dbReference>
<dbReference type="SMART" id="SM00490">
    <property type="entry name" value="HELICc"/>
    <property type="match status" value="1"/>
</dbReference>
<feature type="region of interest" description="Disordered" evidence="5">
    <location>
        <begin position="153"/>
        <end position="188"/>
    </location>
</feature>
<feature type="region of interest" description="Disordered" evidence="5">
    <location>
        <begin position="1342"/>
        <end position="1364"/>
    </location>
</feature>
<feature type="region of interest" description="Disordered" evidence="5">
    <location>
        <begin position="1"/>
        <end position="31"/>
    </location>
</feature>
<dbReference type="InterPro" id="IPR014001">
    <property type="entry name" value="Helicase_ATP-bd"/>
</dbReference>
<dbReference type="GO" id="GO:0008094">
    <property type="term" value="F:ATP-dependent activity, acting on DNA"/>
    <property type="evidence" value="ECO:0007669"/>
    <property type="project" value="TreeGrafter"/>
</dbReference>
<evidence type="ECO:0000256" key="2">
    <source>
        <dbReference type="ARBA" id="ARBA00022801"/>
    </source>
</evidence>
<comment type="caution">
    <text evidence="8">The sequence shown here is derived from an EMBL/GenBank/DDBJ whole genome shotgun (WGS) entry which is preliminary data.</text>
</comment>
<sequence>MSAPKRKTSLSPNHNIGSSDQDDTNHLASSLGIKIQDQTDFERNIREKVNQDITDEIIKKEQQRHEKVTKSISDQHKLLEKAVYRSYNVPSGSAAHDRILKKIEDIEDKIKNLENDREEIKSRLVQAQTQAQGVAVITKNTFSTKIVEKPVEPQNKISSSSTANTTVKVEKDLKPPPPSWGVEAPKQRSAAIKAEKALKYHKNDDSEDSGDNAIQINDSDDEYMIADIDENINIKRERDDDDEQDDEDYNEETGSNELLEIDDDGVTIYTKPQAEKSARQRQIEANERYNDDGDEISYQKRLRAWAIDRWRLRNPELDVDDDSIPQSELDQEPYLSNPLQPDTVLSSSSSSSYNTGKPNLRGRPALKVPYELWDPLFGYQRDAIKWLFTLYEQNVGGILGDEMGLGKTVQLVAFVGSLYHSKLLDKPSIVVCPATLMRQWVMEFHRWWPALRVSILHHTGSGMLKLDGVGNGSNSIGSDDEEMDIDRMFEIFNKDVVESGSEEGGFSLKTDKYKNSSDEYEHDQFGWRTRKKRKINGGGSGRGRRKSKGNATNTGGKPRITKAMKEKFINSIRKGHDLAKRVFKDGHVLVTTYAGLQTYRSLILKHELGVAILDEGHTIRNPDSEATLTCKQLKTYHRIILSGTPIQNNLTELWSLFDFVYPGRLGTLPVFNSQFSVPIKVGGYASASNFQVRTAYECACMLRDLINPYLLRRLKVDVAKELPGKREQVLFCKLTEKQRQDYLNFLDSSQMVKILEGKLKMLVGVDKLRKICNHPDINLLFHGHQQDQPKIDDEAYFYSNYTNNHGHGKVGEEEDFEEDFDYDDDGDGGGNDDYSKDVSMKVRVGDWRKSGKMKVVHSLLKMWKKQPQGNKVLLFTQTRQMLEILQNMAEKCQFNYLRMDGTTPVKRRAVLVDQFNENPDIFLFLLTTKVGGLGVNLTGANRVVIFDPDWNPSTDMQARERAWRLGQKRDVVIYRLLTAGTIEEKIYHRQIYKQFLSDKILNDPNQGRFFHGQTLRDLFTLGDVDDETGGTETGNMFSNAKIVPRSHDYSDEDEEGEITNKASSSSVNRRIRNKNGQTGINYGLNDVSEGEKDEDDESIVKISSIKAIEDYKPPLSSPEESSSVSDNDNDISSDIFGGNISRQRTNANVSQATTRSTKKRRSGKDSAKDKNQEDRVLNNLFEMAGIHGALEHDAVIGYGNSAHQKIIREQAQKVVLNAIAQLEESRGSDVDISQPTWTGASGVAGDPKKQQQSRSRQRANPNLKAPRITEKSIKNMYIPPEVQFGEMVALGSGKKKDNNSKPMLSPSAPTPSKISSPLITTETAPKQPSSAMLLANLRKRSQGTGTLTSPTSTISAQPKASPAGNNSLNITTTNSNPNHFTTKQGGNSPHHSINPQNNNKVYESSLLNIKQERYLDHRYQHQLPKRMHIGGTEGVNTKNLVVDDKHLVTSGQIKSIDNNNKNPAVSINKLGGAVSSSSDLSESDKKEIEEMIVEYLNRQAYHSDQLKNISNHVKTKFSKIDQEAIKTIISKIADRYSLATILSKYKDKPNNQNACHIQMKELTKLPPYVALWRLKSPKL</sequence>
<feature type="compositionally biased region" description="Polar residues" evidence="5">
    <location>
        <begin position="1342"/>
        <end position="1358"/>
    </location>
</feature>
<dbReference type="FunFam" id="3.40.50.10810:FF:000094">
    <property type="entry name" value="DNA excision repair protein ERCC-6"/>
    <property type="match status" value="1"/>
</dbReference>
<dbReference type="Gene3D" id="1.20.120.850">
    <property type="entry name" value="SWI2/SNF2 ATPases, N-terminal domain"/>
    <property type="match status" value="1"/>
</dbReference>
<feature type="coiled-coil region" evidence="4">
    <location>
        <begin position="96"/>
        <end position="130"/>
    </location>
</feature>
<feature type="compositionally biased region" description="Polar residues" evidence="5">
    <location>
        <begin position="1060"/>
        <end position="1080"/>
    </location>
</feature>
<feature type="region of interest" description="Disordered" evidence="5">
    <location>
        <begin position="1111"/>
        <end position="1174"/>
    </location>
</feature>
<dbReference type="GO" id="GO:0006283">
    <property type="term" value="P:transcription-coupled nucleotide-excision repair"/>
    <property type="evidence" value="ECO:0007669"/>
    <property type="project" value="TreeGrafter"/>
</dbReference>
<keyword evidence="2" id="KW-0378">Hydrolase</keyword>
<feature type="domain" description="Helicase ATP-binding" evidence="6">
    <location>
        <begin position="388"/>
        <end position="663"/>
    </location>
</feature>
<dbReference type="InterPro" id="IPR001650">
    <property type="entry name" value="Helicase_C-like"/>
</dbReference>
<dbReference type="PROSITE" id="PS51194">
    <property type="entry name" value="HELICASE_CTER"/>
    <property type="match status" value="1"/>
</dbReference>
<keyword evidence="1" id="KW-0547">Nucleotide-binding</keyword>
<protein>
    <submittedName>
        <fullName evidence="8">DNA repair protein rhp26</fullName>
    </submittedName>
</protein>
<feature type="region of interest" description="Disordered" evidence="5">
    <location>
        <begin position="200"/>
        <end position="286"/>
    </location>
</feature>
<evidence type="ECO:0000313" key="9">
    <source>
        <dbReference type="Proteomes" id="UP001150538"/>
    </source>
</evidence>
<dbReference type="PANTHER" id="PTHR45629:SF7">
    <property type="entry name" value="DNA EXCISION REPAIR PROTEIN ERCC-6-RELATED"/>
    <property type="match status" value="1"/>
</dbReference>
<feature type="region of interest" description="Disordered" evidence="5">
    <location>
        <begin position="1225"/>
        <end position="1265"/>
    </location>
</feature>
<dbReference type="InterPro" id="IPR050496">
    <property type="entry name" value="SNF2_RAD54_helicase_repair"/>
</dbReference>
<dbReference type="PROSITE" id="PS51192">
    <property type="entry name" value="HELICASE_ATP_BIND_1"/>
    <property type="match status" value="1"/>
</dbReference>
<evidence type="ECO:0000259" key="7">
    <source>
        <dbReference type="PROSITE" id="PS51194"/>
    </source>
</evidence>
<dbReference type="OrthoDB" id="413460at2759"/>
<evidence type="ECO:0000256" key="1">
    <source>
        <dbReference type="ARBA" id="ARBA00022741"/>
    </source>
</evidence>
<dbReference type="Pfam" id="PF00176">
    <property type="entry name" value="SNF2-rel_dom"/>
    <property type="match status" value="1"/>
</dbReference>
<dbReference type="Gene3D" id="3.40.50.300">
    <property type="entry name" value="P-loop containing nucleotide triphosphate hydrolases"/>
    <property type="match status" value="1"/>
</dbReference>
<feature type="compositionally biased region" description="Polar residues" evidence="5">
    <location>
        <begin position="155"/>
        <end position="167"/>
    </location>
</feature>
<feature type="region of interest" description="Disordered" evidence="5">
    <location>
        <begin position="1029"/>
        <end position="1098"/>
    </location>
</feature>
<organism evidence="8 9">
    <name type="scientific">Mycoemilia scoparia</name>
    <dbReference type="NCBI Taxonomy" id="417184"/>
    <lineage>
        <taxon>Eukaryota</taxon>
        <taxon>Fungi</taxon>
        <taxon>Fungi incertae sedis</taxon>
        <taxon>Zoopagomycota</taxon>
        <taxon>Kickxellomycotina</taxon>
        <taxon>Kickxellomycetes</taxon>
        <taxon>Kickxellales</taxon>
        <taxon>Kickxellaceae</taxon>
        <taxon>Mycoemilia</taxon>
    </lineage>
</organism>
<dbReference type="GO" id="GO:0005634">
    <property type="term" value="C:nucleus"/>
    <property type="evidence" value="ECO:0007669"/>
    <property type="project" value="TreeGrafter"/>
</dbReference>
<keyword evidence="9" id="KW-1185">Reference proteome</keyword>
<proteinExistence type="predicted"/>
<dbReference type="SMART" id="SM00487">
    <property type="entry name" value="DEXDc"/>
    <property type="match status" value="1"/>
</dbReference>